<feature type="domain" description="HTH gntR-type" evidence="4">
    <location>
        <begin position="18"/>
        <end position="86"/>
    </location>
</feature>
<proteinExistence type="predicted"/>
<evidence type="ECO:0000313" key="6">
    <source>
        <dbReference type="Proteomes" id="UP001228643"/>
    </source>
</evidence>
<evidence type="ECO:0000256" key="2">
    <source>
        <dbReference type="ARBA" id="ARBA00023125"/>
    </source>
</evidence>
<dbReference type="SUPFAM" id="SSF53822">
    <property type="entry name" value="Periplasmic binding protein-like I"/>
    <property type="match status" value="1"/>
</dbReference>
<dbReference type="PROSITE" id="PS50949">
    <property type="entry name" value="HTH_GNTR"/>
    <property type="match status" value="1"/>
</dbReference>
<keyword evidence="1" id="KW-0805">Transcription regulation</keyword>
<name>A0AAW6TN07_9FLAO</name>
<dbReference type="Gene3D" id="1.10.10.10">
    <property type="entry name" value="Winged helix-like DNA-binding domain superfamily/Winged helix DNA-binding domain"/>
    <property type="match status" value="1"/>
</dbReference>
<dbReference type="EMBL" id="JASCRY010000002">
    <property type="protein sequence ID" value="MDI5949869.1"/>
    <property type="molecule type" value="Genomic_DNA"/>
</dbReference>
<protein>
    <submittedName>
        <fullName evidence="5">GntR family transcriptional regulator</fullName>
    </submittedName>
</protein>
<dbReference type="Gene3D" id="3.40.50.2300">
    <property type="match status" value="2"/>
</dbReference>
<keyword evidence="6" id="KW-1185">Reference proteome</keyword>
<dbReference type="InterPro" id="IPR000524">
    <property type="entry name" value="Tscrpt_reg_HTH_GntR"/>
</dbReference>
<dbReference type="SUPFAM" id="SSF46785">
    <property type="entry name" value="Winged helix' DNA-binding domain"/>
    <property type="match status" value="1"/>
</dbReference>
<comment type="caution">
    <text evidence="5">The sequence shown here is derived from an EMBL/GenBank/DDBJ whole genome shotgun (WGS) entry which is preliminary data.</text>
</comment>
<dbReference type="InterPro" id="IPR046335">
    <property type="entry name" value="LacI/GalR-like_sensor"/>
</dbReference>
<sequence length="343" mass="38932">MKNNPKIDCLRIDELSATPKYQQLVNAVVNAINQGILKKGDAMPSINELSFQYEISRVTIEKGYNKLKKIGILEAFQGKGYFIASTDVSQDLKIFLMFNKLSAHKKIIYDAFVETLGEKAAIDFYIYNNDYGLFKKMLNQQKSVYTNYVIIPHFTEKTEGYQMLIEGIPKEKLIIVGKKIEGVTGSYGAVYENFEEDIYNALSKALEPLSKYHTLKLIFPENSYFPEEIVKGFKNFCYSYAFNYKIVHDLDLEEVNGGEVYINLMEEDLVKILDKIISLNLTVGEQVGVISYNETPLKKFIMNGLTTISTDFAAMGKTAAELVLNASKEHIENPFELVLRGSL</sequence>
<keyword evidence="2" id="KW-0238">DNA-binding</keyword>
<accession>A0AAW6TN07</accession>
<dbReference type="GO" id="GO:0003700">
    <property type="term" value="F:DNA-binding transcription factor activity"/>
    <property type="evidence" value="ECO:0007669"/>
    <property type="project" value="InterPro"/>
</dbReference>
<dbReference type="PANTHER" id="PTHR38445:SF10">
    <property type="entry name" value="GNTR-FAMILY TRANSCRIPTIONAL REGULATOR"/>
    <property type="match status" value="1"/>
</dbReference>
<dbReference type="PANTHER" id="PTHR38445">
    <property type="entry name" value="HTH-TYPE TRANSCRIPTIONAL REPRESSOR YTRA"/>
    <property type="match status" value="1"/>
</dbReference>
<dbReference type="AlphaFoldDB" id="A0AAW6TN07"/>
<dbReference type="Proteomes" id="UP001228643">
    <property type="component" value="Unassembled WGS sequence"/>
</dbReference>
<evidence type="ECO:0000256" key="3">
    <source>
        <dbReference type="ARBA" id="ARBA00023163"/>
    </source>
</evidence>
<evidence type="ECO:0000259" key="4">
    <source>
        <dbReference type="PROSITE" id="PS50949"/>
    </source>
</evidence>
<organism evidence="5 6">
    <name type="scientific">Flavobacterium yafengii</name>
    <dbReference type="NCBI Taxonomy" id="3041253"/>
    <lineage>
        <taxon>Bacteria</taxon>
        <taxon>Pseudomonadati</taxon>
        <taxon>Bacteroidota</taxon>
        <taxon>Flavobacteriia</taxon>
        <taxon>Flavobacteriales</taxon>
        <taxon>Flavobacteriaceae</taxon>
        <taxon>Flavobacterium</taxon>
    </lineage>
</organism>
<keyword evidence="3" id="KW-0804">Transcription</keyword>
<dbReference type="SMART" id="SM00345">
    <property type="entry name" value="HTH_GNTR"/>
    <property type="match status" value="1"/>
</dbReference>
<evidence type="ECO:0000313" key="5">
    <source>
        <dbReference type="EMBL" id="MDI5949869.1"/>
    </source>
</evidence>
<dbReference type="CDD" id="cd07377">
    <property type="entry name" value="WHTH_GntR"/>
    <property type="match status" value="1"/>
</dbReference>
<dbReference type="InterPro" id="IPR036388">
    <property type="entry name" value="WH-like_DNA-bd_sf"/>
</dbReference>
<dbReference type="RefSeq" id="WP_282716215.1">
    <property type="nucleotide sequence ID" value="NZ_JASCRY010000002.1"/>
</dbReference>
<dbReference type="GO" id="GO:0003677">
    <property type="term" value="F:DNA binding"/>
    <property type="evidence" value="ECO:0007669"/>
    <property type="project" value="UniProtKB-KW"/>
</dbReference>
<dbReference type="Pfam" id="PF00392">
    <property type="entry name" value="GntR"/>
    <property type="match status" value="1"/>
</dbReference>
<dbReference type="Pfam" id="PF13377">
    <property type="entry name" value="Peripla_BP_3"/>
    <property type="match status" value="1"/>
</dbReference>
<dbReference type="InterPro" id="IPR028082">
    <property type="entry name" value="Peripla_BP_I"/>
</dbReference>
<reference evidence="5 6" key="1">
    <citation type="submission" date="2023-04" db="EMBL/GenBank/DDBJ databases">
        <title>Two novel species of Flavobacterium.</title>
        <authorList>
            <person name="Liu Q."/>
            <person name="Xin Y.-H."/>
        </authorList>
    </citation>
    <scope>NUCLEOTIDE SEQUENCE [LARGE SCALE GENOMIC DNA]</scope>
    <source>
        <strain evidence="5 6">LB2P87</strain>
    </source>
</reference>
<dbReference type="InterPro" id="IPR036390">
    <property type="entry name" value="WH_DNA-bd_sf"/>
</dbReference>
<evidence type="ECO:0000256" key="1">
    <source>
        <dbReference type="ARBA" id="ARBA00023015"/>
    </source>
</evidence>
<gene>
    <name evidence="5" type="ORF">QLS97_09445</name>
</gene>